<comment type="catalytic activity">
    <reaction evidence="10">
        <text>L-arginine + 2-oxoglutarate + O2 = guanidine + L-glutamate 5-semialdehyde + succinate + CO2</text>
        <dbReference type="Rhea" id="RHEA:31535"/>
        <dbReference type="ChEBI" id="CHEBI:15379"/>
        <dbReference type="ChEBI" id="CHEBI:16526"/>
        <dbReference type="ChEBI" id="CHEBI:16810"/>
        <dbReference type="ChEBI" id="CHEBI:30031"/>
        <dbReference type="ChEBI" id="CHEBI:30087"/>
        <dbReference type="ChEBI" id="CHEBI:32682"/>
        <dbReference type="ChEBI" id="CHEBI:58066"/>
        <dbReference type="EC" id="1.14.20.7"/>
    </reaction>
</comment>
<dbReference type="InterPro" id="IPR026992">
    <property type="entry name" value="DIOX_N"/>
</dbReference>
<dbReference type="Pfam" id="PF14226">
    <property type="entry name" value="DIOX_N"/>
    <property type="match status" value="1"/>
</dbReference>
<dbReference type="PROSITE" id="PS51471">
    <property type="entry name" value="FE2OG_OXY"/>
    <property type="match status" value="1"/>
</dbReference>
<evidence type="ECO:0000256" key="9">
    <source>
        <dbReference type="ARBA" id="ARBA00047725"/>
    </source>
</evidence>
<accession>A0A1Z9Z3C7</accession>
<name>A0A1Z9Z3C7_9GAMM</name>
<evidence type="ECO:0000313" key="13">
    <source>
        <dbReference type="EMBL" id="OUY09008.1"/>
    </source>
</evidence>
<evidence type="ECO:0000256" key="6">
    <source>
        <dbReference type="ARBA" id="ARBA00022666"/>
    </source>
</evidence>
<dbReference type="InterPro" id="IPR005123">
    <property type="entry name" value="Oxoglu/Fe-dep_dioxygenase_dom"/>
</dbReference>
<reference evidence="13 14" key="1">
    <citation type="submission" date="2017-05" db="EMBL/GenBank/DDBJ databases">
        <title>Acinetobacter populi ANC 5415 (= PBJ7), whole genome shotgun sequencing project.</title>
        <authorList>
            <person name="Nemec A."/>
            <person name="Radolfova-Krizova L."/>
        </authorList>
    </citation>
    <scope>NUCLEOTIDE SEQUENCE [LARGE SCALE GENOMIC DNA]</scope>
    <source>
        <strain evidence="13 14">PBJ7</strain>
    </source>
</reference>
<evidence type="ECO:0000256" key="10">
    <source>
        <dbReference type="ARBA" id="ARBA00049359"/>
    </source>
</evidence>
<comment type="cofactor">
    <cofactor evidence="1">
        <name>Fe(2+)</name>
        <dbReference type="ChEBI" id="CHEBI:29033"/>
    </cofactor>
</comment>
<dbReference type="SUPFAM" id="SSF51197">
    <property type="entry name" value="Clavaminate synthase-like"/>
    <property type="match status" value="1"/>
</dbReference>
<dbReference type="OrthoDB" id="21825at2"/>
<dbReference type="InterPro" id="IPR027443">
    <property type="entry name" value="IPNS-like_sf"/>
</dbReference>
<dbReference type="GO" id="GO:0009693">
    <property type="term" value="P:ethylene biosynthetic process"/>
    <property type="evidence" value="ECO:0007669"/>
    <property type="project" value="UniProtKB-KW"/>
</dbReference>
<dbReference type="InterPro" id="IPR050231">
    <property type="entry name" value="Iron_ascorbate_oxido_reductase"/>
</dbReference>
<evidence type="ECO:0000256" key="4">
    <source>
        <dbReference type="ARBA" id="ARBA00012531"/>
    </source>
</evidence>
<proteinExistence type="inferred from homology"/>
<dbReference type="EC" id="1.14.20.7" evidence="3"/>
<evidence type="ECO:0000256" key="2">
    <source>
        <dbReference type="ARBA" id="ARBA00004767"/>
    </source>
</evidence>
<protein>
    <recommendedName>
        <fullName evidence="5">2-oxoglutarate-dependent ethylene/succinate-forming enzyme</fullName>
        <ecNumber evidence="4">1.13.12.19</ecNumber>
        <ecNumber evidence="3">1.14.20.7</ecNumber>
    </recommendedName>
    <alternativeName>
        <fullName evidence="7">2-oxoglutarate dioxygenase (ethylene-forming)</fullName>
    </alternativeName>
    <alternativeName>
        <fullName evidence="8">2-oxoglutarate/L-arginine monooxygenase/decarboxylase (succinate-forming)</fullName>
    </alternativeName>
</protein>
<dbReference type="GO" id="GO:0102276">
    <property type="term" value="F:2-oxoglutarate oxygenase/decarboxylase (ethylene-forming) activity"/>
    <property type="evidence" value="ECO:0007669"/>
    <property type="project" value="UniProtKB-EC"/>
</dbReference>
<dbReference type="PRINTS" id="PR00682">
    <property type="entry name" value="IPNSYNTHASE"/>
</dbReference>
<comment type="caution">
    <text evidence="13">The sequence shown here is derived from an EMBL/GenBank/DDBJ whole genome shotgun (WGS) entry which is preliminary data.</text>
</comment>
<evidence type="ECO:0000313" key="14">
    <source>
        <dbReference type="Proteomes" id="UP000196536"/>
    </source>
</evidence>
<evidence type="ECO:0000256" key="11">
    <source>
        <dbReference type="RuleBase" id="RU003682"/>
    </source>
</evidence>
<evidence type="ECO:0000259" key="12">
    <source>
        <dbReference type="PROSITE" id="PS51471"/>
    </source>
</evidence>
<dbReference type="EC" id="1.13.12.19" evidence="4"/>
<evidence type="ECO:0000256" key="7">
    <source>
        <dbReference type="ARBA" id="ARBA00031011"/>
    </source>
</evidence>
<evidence type="ECO:0000256" key="5">
    <source>
        <dbReference type="ARBA" id="ARBA00019045"/>
    </source>
</evidence>
<dbReference type="RefSeq" id="WP_087619664.1">
    <property type="nucleotide sequence ID" value="NZ_NEXX01000001.1"/>
</dbReference>
<sequence length="330" mass="37680">MGIPVIDLKDVDINDPESEITQKVVKELYKAATNSGFFYVKNHGVSRDTVTRQFTLAKKLLSLSDEIKQKYNVRNFFGFRGFDKINGQQLDPNAKPDLKEGYYCGKNYPQDHPYAIAKYQNYGPNQWPTELPECESICLEYIDEMYKLSDFIMKLLALSLSLPSNYFDASSQDPMGTLRMIRYPSHPKDADELTFGAGAHTDWGSVTILAQDQIGGLEVCMPDGTWVKASPIEDTFVVNLGDMIPKWTNGLYHSNPHRVRNVYSNGEYRYSIPFFYEPDYHAVISPVPGTLKENEVPKFEPCTVGEHLEQMYNRSYKKAEESMAKKAAYY</sequence>
<dbReference type="Gene3D" id="2.60.120.330">
    <property type="entry name" value="B-lactam Antibiotic, Isopenicillin N Synthase, Chain"/>
    <property type="match status" value="1"/>
</dbReference>
<evidence type="ECO:0000256" key="8">
    <source>
        <dbReference type="ARBA" id="ARBA00031282"/>
    </source>
</evidence>
<evidence type="ECO:0000256" key="1">
    <source>
        <dbReference type="ARBA" id="ARBA00001954"/>
    </source>
</evidence>
<dbReference type="Pfam" id="PF03171">
    <property type="entry name" value="2OG-FeII_Oxy"/>
    <property type="match status" value="1"/>
</dbReference>
<comment type="similarity">
    <text evidence="11">Belongs to the iron/ascorbate-dependent oxidoreductase family.</text>
</comment>
<keyword evidence="14" id="KW-1185">Reference proteome</keyword>
<dbReference type="Proteomes" id="UP000196536">
    <property type="component" value="Unassembled WGS sequence"/>
</dbReference>
<organism evidence="13 14">
    <name type="scientific">Acinetobacter populi</name>
    <dbReference type="NCBI Taxonomy" id="1582270"/>
    <lineage>
        <taxon>Bacteria</taxon>
        <taxon>Pseudomonadati</taxon>
        <taxon>Pseudomonadota</taxon>
        <taxon>Gammaproteobacteria</taxon>
        <taxon>Moraxellales</taxon>
        <taxon>Moraxellaceae</taxon>
        <taxon>Acinetobacter</taxon>
    </lineage>
</organism>
<feature type="domain" description="Fe2OG dioxygenase" evidence="12">
    <location>
        <begin position="173"/>
        <end position="278"/>
    </location>
</feature>
<keyword evidence="11" id="KW-0408">Iron</keyword>
<comment type="catalytic activity">
    <reaction evidence="9">
        <text>2-oxoglutarate + O2 + 2 H(+) = ethene + 3 CO2 + H2O</text>
        <dbReference type="Rhea" id="RHEA:31523"/>
        <dbReference type="ChEBI" id="CHEBI:15377"/>
        <dbReference type="ChEBI" id="CHEBI:15378"/>
        <dbReference type="ChEBI" id="CHEBI:15379"/>
        <dbReference type="ChEBI" id="CHEBI:16526"/>
        <dbReference type="ChEBI" id="CHEBI:16810"/>
        <dbReference type="ChEBI" id="CHEBI:18153"/>
        <dbReference type="EC" id="1.13.12.19"/>
    </reaction>
</comment>
<dbReference type="PANTHER" id="PTHR47990">
    <property type="entry name" value="2-OXOGLUTARATE (2OG) AND FE(II)-DEPENDENT OXYGENASE SUPERFAMILY PROTEIN-RELATED"/>
    <property type="match status" value="1"/>
</dbReference>
<dbReference type="AlphaFoldDB" id="A0A1Z9Z3C7"/>
<dbReference type="EMBL" id="NEXX01000001">
    <property type="protein sequence ID" value="OUY09008.1"/>
    <property type="molecule type" value="Genomic_DNA"/>
</dbReference>
<evidence type="ECO:0000256" key="3">
    <source>
        <dbReference type="ARBA" id="ARBA00012293"/>
    </source>
</evidence>
<dbReference type="GO" id="GO:0046872">
    <property type="term" value="F:metal ion binding"/>
    <property type="evidence" value="ECO:0007669"/>
    <property type="project" value="UniProtKB-KW"/>
</dbReference>
<gene>
    <name evidence="13" type="ORF">CAP51_05230</name>
</gene>
<keyword evidence="6" id="KW-0266">Ethylene biosynthesis</keyword>
<keyword evidence="11" id="KW-0479">Metal-binding</keyword>
<comment type="pathway">
    <text evidence="2">Alkene biosynthesis; ethylene biosynthesis via 2-oxoglutarate.</text>
</comment>
<keyword evidence="11" id="KW-0560">Oxidoreductase</keyword>
<dbReference type="InterPro" id="IPR044861">
    <property type="entry name" value="IPNS-like_FE2OG_OXY"/>
</dbReference>